<keyword evidence="1" id="KW-0472">Membrane</keyword>
<dbReference type="Proteomes" id="UP001596237">
    <property type="component" value="Unassembled WGS sequence"/>
</dbReference>
<accession>A0ABW1WPD4</accession>
<evidence type="ECO:0000256" key="1">
    <source>
        <dbReference type="SAM" id="Phobius"/>
    </source>
</evidence>
<feature type="transmembrane region" description="Helical" evidence="1">
    <location>
        <begin position="47"/>
        <end position="66"/>
    </location>
</feature>
<organism evidence="3 4">
    <name type="scientific">Methylorubrum zatmanii</name>
    <dbReference type="NCBI Taxonomy" id="29429"/>
    <lineage>
        <taxon>Bacteria</taxon>
        <taxon>Pseudomonadati</taxon>
        <taxon>Pseudomonadota</taxon>
        <taxon>Alphaproteobacteria</taxon>
        <taxon>Hyphomicrobiales</taxon>
        <taxon>Methylobacteriaceae</taxon>
        <taxon>Methylorubrum</taxon>
    </lineage>
</organism>
<protein>
    <recommendedName>
        <fullName evidence="5">DUF4197 domain-containing protein</fullName>
    </recommendedName>
</protein>
<evidence type="ECO:0000256" key="2">
    <source>
        <dbReference type="SAM" id="SignalP"/>
    </source>
</evidence>
<keyword evidence="1" id="KW-0812">Transmembrane</keyword>
<sequence length="179" mass="18230">MPFAKAILPPLLLVLGGCVPAYAVPPPVAETTSVVLPWGDALSALAQGGTALVTPVLAAAFAAMLARIGGPLRLLVTDALVERLVRNATDYALNAVSGAVRGRTLTVSIGSAVIARAVQRALDQAPAWLIRAAGGGEGLAEKVFRGLPLEEAATAGNTLEPALEKIVGRDPTRVSRALA</sequence>
<dbReference type="PROSITE" id="PS51257">
    <property type="entry name" value="PROKAR_LIPOPROTEIN"/>
    <property type="match status" value="1"/>
</dbReference>
<gene>
    <name evidence="3" type="ORF">ACFQDP_10085</name>
</gene>
<keyword evidence="2" id="KW-0732">Signal</keyword>
<evidence type="ECO:0000313" key="4">
    <source>
        <dbReference type="Proteomes" id="UP001596237"/>
    </source>
</evidence>
<evidence type="ECO:0000313" key="3">
    <source>
        <dbReference type="EMBL" id="MFC6389684.1"/>
    </source>
</evidence>
<dbReference type="EMBL" id="JBHSTT010000032">
    <property type="protein sequence ID" value="MFC6389684.1"/>
    <property type="molecule type" value="Genomic_DNA"/>
</dbReference>
<name>A0ABW1WPD4_9HYPH</name>
<comment type="caution">
    <text evidence="3">The sequence shown here is derived from an EMBL/GenBank/DDBJ whole genome shotgun (WGS) entry which is preliminary data.</text>
</comment>
<dbReference type="RefSeq" id="WP_246482056.1">
    <property type="nucleotide sequence ID" value="NZ_JBHSTT010000032.1"/>
</dbReference>
<proteinExistence type="predicted"/>
<reference evidence="4" key="1">
    <citation type="journal article" date="2019" name="Int. J. Syst. Evol. Microbiol.">
        <title>The Global Catalogue of Microorganisms (GCM) 10K type strain sequencing project: providing services to taxonomists for standard genome sequencing and annotation.</title>
        <authorList>
            <consortium name="The Broad Institute Genomics Platform"/>
            <consortium name="The Broad Institute Genome Sequencing Center for Infectious Disease"/>
            <person name="Wu L."/>
            <person name="Ma J."/>
        </authorList>
    </citation>
    <scope>NUCLEOTIDE SEQUENCE [LARGE SCALE GENOMIC DNA]</scope>
    <source>
        <strain evidence="4">CCUG 36916</strain>
    </source>
</reference>
<keyword evidence="4" id="KW-1185">Reference proteome</keyword>
<keyword evidence="1" id="KW-1133">Transmembrane helix</keyword>
<feature type="signal peptide" evidence="2">
    <location>
        <begin position="1"/>
        <end position="23"/>
    </location>
</feature>
<evidence type="ECO:0008006" key="5">
    <source>
        <dbReference type="Google" id="ProtNLM"/>
    </source>
</evidence>
<feature type="chain" id="PRO_5046635830" description="DUF4197 domain-containing protein" evidence="2">
    <location>
        <begin position="24"/>
        <end position="179"/>
    </location>
</feature>